<reference evidence="3" key="2">
    <citation type="submission" date="2021-01" db="EMBL/GenBank/DDBJ databases">
        <authorList>
            <person name="Schikora-Tamarit M.A."/>
        </authorList>
    </citation>
    <scope>NUCLEOTIDE SEQUENCE</scope>
    <source>
        <strain evidence="3">CBS6075</strain>
    </source>
</reference>
<dbReference type="EMBL" id="JAEUBE010000158">
    <property type="protein sequence ID" value="KAH3668475.1"/>
    <property type="molecule type" value="Genomic_DNA"/>
</dbReference>
<evidence type="ECO:0000259" key="2">
    <source>
        <dbReference type="PROSITE" id="PS50020"/>
    </source>
</evidence>
<dbReference type="Proteomes" id="UP000769157">
    <property type="component" value="Unassembled WGS sequence"/>
</dbReference>
<dbReference type="SUPFAM" id="SSF51045">
    <property type="entry name" value="WW domain"/>
    <property type="match status" value="1"/>
</dbReference>
<dbReference type="InterPro" id="IPR001202">
    <property type="entry name" value="WW_dom"/>
</dbReference>
<dbReference type="GeneID" id="70234196"/>
<proteinExistence type="predicted"/>
<feature type="domain" description="WW" evidence="2">
    <location>
        <begin position="50"/>
        <end position="84"/>
    </location>
</feature>
<evidence type="ECO:0000313" key="4">
    <source>
        <dbReference type="Proteomes" id="UP000769157"/>
    </source>
</evidence>
<gene>
    <name evidence="3" type="ORF">OGAPHI_002229</name>
</gene>
<dbReference type="PROSITE" id="PS50020">
    <property type="entry name" value="WW_DOMAIN_2"/>
    <property type="match status" value="1"/>
</dbReference>
<dbReference type="InterPro" id="IPR036020">
    <property type="entry name" value="WW_dom_sf"/>
</dbReference>
<dbReference type="AlphaFoldDB" id="A0A9P8PB25"/>
<dbReference type="Gene3D" id="2.20.70.10">
    <property type="match status" value="1"/>
</dbReference>
<feature type="region of interest" description="Disordered" evidence="1">
    <location>
        <begin position="1"/>
        <end position="30"/>
    </location>
</feature>
<evidence type="ECO:0000256" key="1">
    <source>
        <dbReference type="SAM" id="MobiDB-lite"/>
    </source>
</evidence>
<comment type="caution">
    <text evidence="3">The sequence shown here is derived from an EMBL/GenBank/DDBJ whole genome shotgun (WGS) entry which is preliminary data.</text>
</comment>
<dbReference type="RefSeq" id="XP_046062889.1">
    <property type="nucleotide sequence ID" value="XM_046203077.1"/>
</dbReference>
<protein>
    <recommendedName>
        <fullName evidence="2">WW domain-containing protein</fullName>
    </recommendedName>
</protein>
<evidence type="ECO:0000313" key="3">
    <source>
        <dbReference type="EMBL" id="KAH3668475.1"/>
    </source>
</evidence>
<dbReference type="OrthoDB" id="3045089at2759"/>
<accession>A0A9P8PB25</accession>
<reference evidence="3" key="1">
    <citation type="journal article" date="2021" name="Open Biol.">
        <title>Shared evolutionary footprints suggest mitochondrial oxidative damage underlies multiple complex I losses in fungi.</title>
        <authorList>
            <person name="Schikora-Tamarit M.A."/>
            <person name="Marcet-Houben M."/>
            <person name="Nosek J."/>
            <person name="Gabaldon T."/>
        </authorList>
    </citation>
    <scope>NUCLEOTIDE SEQUENCE</scope>
    <source>
        <strain evidence="3">CBS6075</strain>
    </source>
</reference>
<feature type="compositionally biased region" description="Low complexity" evidence="1">
    <location>
        <begin position="12"/>
        <end position="30"/>
    </location>
</feature>
<organism evidence="3 4">
    <name type="scientific">Ogataea philodendri</name>
    <dbReference type="NCBI Taxonomy" id="1378263"/>
    <lineage>
        <taxon>Eukaryota</taxon>
        <taxon>Fungi</taxon>
        <taxon>Dikarya</taxon>
        <taxon>Ascomycota</taxon>
        <taxon>Saccharomycotina</taxon>
        <taxon>Pichiomycetes</taxon>
        <taxon>Pichiales</taxon>
        <taxon>Pichiaceae</taxon>
        <taxon>Ogataea</taxon>
    </lineage>
</organism>
<name>A0A9P8PB25_9ASCO</name>
<keyword evidence="4" id="KW-1185">Reference proteome</keyword>
<sequence>MFPKLIKRSISHDSQATSLASSSDRSFDSSTEADIYSSLESLEDPSNAFEKLPQGWNVRYDPVLQLYYYVNFDKQISQFDSPLEVVKH</sequence>